<evidence type="ECO:0000256" key="1">
    <source>
        <dbReference type="SAM" id="MobiDB-lite"/>
    </source>
</evidence>
<protein>
    <recommendedName>
        <fullName evidence="4">SsuA/THI5-like domain-containing protein</fullName>
    </recommendedName>
</protein>
<accession>A0A150RIW2</accession>
<dbReference type="Gene3D" id="3.40.190.10">
    <property type="entry name" value="Periplasmic binding protein-like II"/>
    <property type="match status" value="1"/>
</dbReference>
<reference evidence="2 3" key="1">
    <citation type="submission" date="2014-02" db="EMBL/GenBank/DDBJ databases">
        <title>The small core and large imbalanced accessory genome model reveals a collaborative survival strategy of Sorangium cellulosum strains in nature.</title>
        <authorList>
            <person name="Han K."/>
            <person name="Peng R."/>
            <person name="Blom J."/>
            <person name="Li Y.-Z."/>
        </authorList>
    </citation>
    <scope>NUCLEOTIDE SEQUENCE [LARGE SCALE GENOMIC DNA]</scope>
    <source>
        <strain evidence="2 3">So0149</strain>
    </source>
</reference>
<dbReference type="Proteomes" id="UP000075515">
    <property type="component" value="Unassembled WGS sequence"/>
</dbReference>
<comment type="caution">
    <text evidence="2">The sequence shown here is derived from an EMBL/GenBank/DDBJ whole genome shotgun (WGS) entry which is preliminary data.</text>
</comment>
<dbReference type="AlphaFoldDB" id="A0A150RIW2"/>
<organism evidence="2 3">
    <name type="scientific">Sorangium cellulosum</name>
    <name type="common">Polyangium cellulosum</name>
    <dbReference type="NCBI Taxonomy" id="56"/>
    <lineage>
        <taxon>Bacteria</taxon>
        <taxon>Pseudomonadati</taxon>
        <taxon>Myxococcota</taxon>
        <taxon>Polyangia</taxon>
        <taxon>Polyangiales</taxon>
        <taxon>Polyangiaceae</taxon>
        <taxon>Sorangium</taxon>
    </lineage>
</organism>
<sequence length="136" mass="14772">MPTDQTPQTLRSGGVDAVVAWQPNSGQALRELPGSTAIFTSADVPGIVYDVLAVSPKSLAERRADWGRVVRVWDRIARFIKDERNLDRARGRAEDRGPTQVRRARGFGAPTNPGWPSAVEVDRPGQGAVPRSSILS</sequence>
<feature type="region of interest" description="Disordered" evidence="1">
    <location>
        <begin position="89"/>
        <end position="136"/>
    </location>
</feature>
<dbReference type="SUPFAM" id="SSF53850">
    <property type="entry name" value="Periplasmic binding protein-like II"/>
    <property type="match status" value="1"/>
</dbReference>
<evidence type="ECO:0008006" key="4">
    <source>
        <dbReference type="Google" id="ProtNLM"/>
    </source>
</evidence>
<evidence type="ECO:0000313" key="2">
    <source>
        <dbReference type="EMBL" id="KYF80207.1"/>
    </source>
</evidence>
<gene>
    <name evidence="2" type="ORF">BE18_26340</name>
</gene>
<dbReference type="EMBL" id="JEMC01003580">
    <property type="protein sequence ID" value="KYF80207.1"/>
    <property type="molecule type" value="Genomic_DNA"/>
</dbReference>
<evidence type="ECO:0000313" key="3">
    <source>
        <dbReference type="Proteomes" id="UP000075515"/>
    </source>
</evidence>
<proteinExistence type="predicted"/>
<name>A0A150RIW2_SORCE</name>